<accession>D8QQ89</accession>
<dbReference type="InParanoid" id="D8QQ89"/>
<dbReference type="Gene3D" id="3.40.50.620">
    <property type="entry name" value="HUPs"/>
    <property type="match status" value="1"/>
</dbReference>
<reference evidence="2 3" key="1">
    <citation type="journal article" date="2011" name="Science">
        <title>The Selaginella genome identifies genetic changes associated with the evolution of vascular plants.</title>
        <authorList>
            <person name="Banks J.A."/>
            <person name="Nishiyama T."/>
            <person name="Hasebe M."/>
            <person name="Bowman J.L."/>
            <person name="Gribskov M."/>
            <person name="dePamphilis C."/>
            <person name="Albert V.A."/>
            <person name="Aono N."/>
            <person name="Aoyama T."/>
            <person name="Ambrose B.A."/>
            <person name="Ashton N.W."/>
            <person name="Axtell M.J."/>
            <person name="Barker E."/>
            <person name="Barker M.S."/>
            <person name="Bennetzen J.L."/>
            <person name="Bonawitz N.D."/>
            <person name="Chapple C."/>
            <person name="Cheng C."/>
            <person name="Correa L.G."/>
            <person name="Dacre M."/>
            <person name="DeBarry J."/>
            <person name="Dreyer I."/>
            <person name="Elias M."/>
            <person name="Engstrom E.M."/>
            <person name="Estelle M."/>
            <person name="Feng L."/>
            <person name="Finet C."/>
            <person name="Floyd S.K."/>
            <person name="Frommer W.B."/>
            <person name="Fujita T."/>
            <person name="Gramzow L."/>
            <person name="Gutensohn M."/>
            <person name="Harholt J."/>
            <person name="Hattori M."/>
            <person name="Heyl A."/>
            <person name="Hirai T."/>
            <person name="Hiwatashi Y."/>
            <person name="Ishikawa M."/>
            <person name="Iwata M."/>
            <person name="Karol K.G."/>
            <person name="Koehler B."/>
            <person name="Kolukisaoglu U."/>
            <person name="Kubo M."/>
            <person name="Kurata T."/>
            <person name="Lalonde S."/>
            <person name="Li K."/>
            <person name="Li Y."/>
            <person name="Litt A."/>
            <person name="Lyons E."/>
            <person name="Manning G."/>
            <person name="Maruyama T."/>
            <person name="Michael T.P."/>
            <person name="Mikami K."/>
            <person name="Miyazaki S."/>
            <person name="Morinaga S."/>
            <person name="Murata T."/>
            <person name="Mueller-Roeber B."/>
            <person name="Nelson D.R."/>
            <person name="Obara M."/>
            <person name="Oguri Y."/>
            <person name="Olmstead R.G."/>
            <person name="Onodera N."/>
            <person name="Petersen B.L."/>
            <person name="Pils B."/>
            <person name="Prigge M."/>
            <person name="Rensing S.A."/>
            <person name="Riano-Pachon D.M."/>
            <person name="Roberts A.W."/>
            <person name="Sato Y."/>
            <person name="Scheller H.V."/>
            <person name="Schulz B."/>
            <person name="Schulz C."/>
            <person name="Shakirov E.V."/>
            <person name="Shibagaki N."/>
            <person name="Shinohara N."/>
            <person name="Shippen D.E."/>
            <person name="Soerensen I."/>
            <person name="Sotooka R."/>
            <person name="Sugimoto N."/>
            <person name="Sugita M."/>
            <person name="Sumikawa N."/>
            <person name="Tanurdzic M."/>
            <person name="Theissen G."/>
            <person name="Ulvskov P."/>
            <person name="Wakazuki S."/>
            <person name="Weng J.K."/>
            <person name="Willats W.W."/>
            <person name="Wipf D."/>
            <person name="Wolf P.G."/>
            <person name="Yang L."/>
            <person name="Zimmer A.D."/>
            <person name="Zhu Q."/>
            <person name="Mitros T."/>
            <person name="Hellsten U."/>
            <person name="Loque D."/>
            <person name="Otillar R."/>
            <person name="Salamov A."/>
            <person name="Schmutz J."/>
            <person name="Shapiro H."/>
            <person name="Lindquist E."/>
            <person name="Lucas S."/>
            <person name="Rokhsar D."/>
            <person name="Grigoriev I.V."/>
        </authorList>
    </citation>
    <scope>NUCLEOTIDE SEQUENCE [LARGE SCALE GENOMIC DNA]</scope>
</reference>
<dbReference type="OMA" id="KSENSMY"/>
<dbReference type="Proteomes" id="UP000001514">
    <property type="component" value="Unassembled WGS sequence"/>
</dbReference>
<dbReference type="PANTHER" id="PTHR31964:SF140">
    <property type="entry name" value="UNIVERSAL STRESS PROTEIN FAMILY PROTEIN"/>
    <property type="match status" value="1"/>
</dbReference>
<dbReference type="InterPro" id="IPR014729">
    <property type="entry name" value="Rossmann-like_a/b/a_fold"/>
</dbReference>
<dbReference type="STRING" id="88036.D8QQ89"/>
<dbReference type="InterPro" id="IPR006015">
    <property type="entry name" value="Universal_stress_UspA"/>
</dbReference>
<dbReference type="InterPro" id="IPR006016">
    <property type="entry name" value="UspA"/>
</dbReference>
<dbReference type="Pfam" id="PF00582">
    <property type="entry name" value="Usp"/>
    <property type="match status" value="1"/>
</dbReference>
<dbReference type="AlphaFoldDB" id="D8QQ89"/>
<evidence type="ECO:0000313" key="2">
    <source>
        <dbReference type="EMBL" id="EFJ37749.1"/>
    </source>
</evidence>
<dbReference type="eggNOG" id="ENOG502RZF9">
    <property type="taxonomic scope" value="Eukaryota"/>
</dbReference>
<dbReference type="CDD" id="cd23659">
    <property type="entry name" value="USP_At3g01520-like"/>
    <property type="match status" value="1"/>
</dbReference>
<organism evidence="3">
    <name type="scientific">Selaginella moellendorffii</name>
    <name type="common">Spikemoss</name>
    <dbReference type="NCBI Taxonomy" id="88036"/>
    <lineage>
        <taxon>Eukaryota</taxon>
        <taxon>Viridiplantae</taxon>
        <taxon>Streptophyta</taxon>
        <taxon>Embryophyta</taxon>
        <taxon>Tracheophyta</taxon>
        <taxon>Lycopodiopsida</taxon>
        <taxon>Selaginellales</taxon>
        <taxon>Selaginellaceae</taxon>
        <taxon>Selaginella</taxon>
    </lineage>
</organism>
<gene>
    <name evidence="2" type="ORF">SELMODRAFT_74840</name>
</gene>
<proteinExistence type="predicted"/>
<protein>
    <recommendedName>
        <fullName evidence="1">UspA domain-containing protein</fullName>
    </recommendedName>
</protein>
<name>D8QQ89_SELML</name>
<evidence type="ECO:0000313" key="3">
    <source>
        <dbReference type="Proteomes" id="UP000001514"/>
    </source>
</evidence>
<dbReference type="Gramene" id="EFJ37749">
    <property type="protein sequence ID" value="EFJ37749"/>
    <property type="gene ID" value="SELMODRAFT_74840"/>
</dbReference>
<evidence type="ECO:0000259" key="1">
    <source>
        <dbReference type="Pfam" id="PF00582"/>
    </source>
</evidence>
<feature type="domain" description="UspA" evidence="1">
    <location>
        <begin position="6"/>
        <end position="154"/>
    </location>
</feature>
<dbReference type="EMBL" id="GL377565">
    <property type="protein sequence ID" value="EFJ37749.1"/>
    <property type="molecule type" value="Genomic_DNA"/>
</dbReference>
<keyword evidence="3" id="KW-1185">Reference proteome</keyword>
<dbReference type="PRINTS" id="PR01438">
    <property type="entry name" value="UNVRSLSTRESS"/>
</dbReference>
<dbReference type="HOGENOM" id="CLU_049301_9_2_1"/>
<sequence>MASGKRKIVAAVDDSEVSAYAFTWGLQNLVRPDDHVVAITVAPFVGADVATADMYTVSMTLSPAESEAAQKQVTESSKALISKYLKQCANANISCEGEVVKGEPGSWIVDEANRVRADMVLVGSHAYGLIKRTFLGSVSDYLAHHSPCPLVVVKSTSKSE</sequence>
<dbReference type="KEGG" id="smo:SELMODRAFT_74840"/>
<dbReference type="PANTHER" id="PTHR31964">
    <property type="entry name" value="ADENINE NUCLEOTIDE ALPHA HYDROLASES-LIKE SUPERFAMILY PROTEIN"/>
    <property type="match status" value="1"/>
</dbReference>
<dbReference type="SUPFAM" id="SSF52402">
    <property type="entry name" value="Adenine nucleotide alpha hydrolases-like"/>
    <property type="match status" value="1"/>
</dbReference>